<accession>A0A3N0DT10</accession>
<evidence type="ECO:0000313" key="2">
    <source>
        <dbReference type="Proteomes" id="UP000277094"/>
    </source>
</evidence>
<dbReference type="InterPro" id="IPR011051">
    <property type="entry name" value="RmlC_Cupin_sf"/>
</dbReference>
<proteinExistence type="predicted"/>
<dbReference type="OrthoDB" id="1119958at2"/>
<evidence type="ECO:0000313" key="1">
    <source>
        <dbReference type="EMBL" id="RNL78752.1"/>
    </source>
</evidence>
<dbReference type="Proteomes" id="UP000277094">
    <property type="component" value="Unassembled WGS sequence"/>
</dbReference>
<protein>
    <submittedName>
        <fullName evidence="1">Cupin domain-containing protein</fullName>
    </submittedName>
</protein>
<gene>
    <name evidence="1" type="ORF">EFL95_06670</name>
</gene>
<organism evidence="1 2">
    <name type="scientific">Nocardioides marmorisolisilvae</name>
    <dbReference type="NCBI Taxonomy" id="1542737"/>
    <lineage>
        <taxon>Bacteria</taxon>
        <taxon>Bacillati</taxon>
        <taxon>Actinomycetota</taxon>
        <taxon>Actinomycetes</taxon>
        <taxon>Propionibacteriales</taxon>
        <taxon>Nocardioidaceae</taxon>
        <taxon>Nocardioides</taxon>
    </lineage>
</organism>
<dbReference type="SUPFAM" id="SSF51182">
    <property type="entry name" value="RmlC-like cupins"/>
    <property type="match status" value="1"/>
</dbReference>
<dbReference type="EMBL" id="RJSG01000002">
    <property type="protein sequence ID" value="RNL78752.1"/>
    <property type="molecule type" value="Genomic_DNA"/>
</dbReference>
<comment type="caution">
    <text evidence="1">The sequence shown here is derived from an EMBL/GenBank/DDBJ whole genome shotgun (WGS) entry which is preliminary data.</text>
</comment>
<keyword evidence="2" id="KW-1185">Reference proteome</keyword>
<reference evidence="1 2" key="1">
    <citation type="submission" date="2018-11" db="EMBL/GenBank/DDBJ databases">
        <authorList>
            <person name="Li F."/>
        </authorList>
    </citation>
    <scope>NUCLEOTIDE SEQUENCE [LARGE SCALE GENOMIC DNA]</scope>
    <source>
        <strain evidence="1 2">KIS18-7</strain>
    </source>
</reference>
<dbReference type="RefSeq" id="WP_123233254.1">
    <property type="nucleotide sequence ID" value="NZ_RJSG01000002.1"/>
</dbReference>
<dbReference type="Gene3D" id="2.60.120.10">
    <property type="entry name" value="Jelly Rolls"/>
    <property type="match status" value="1"/>
</dbReference>
<dbReference type="InterPro" id="IPR014710">
    <property type="entry name" value="RmlC-like_jellyroll"/>
</dbReference>
<name>A0A3N0DT10_9ACTN</name>
<dbReference type="AlphaFoldDB" id="A0A3N0DT10"/>
<sequence length="127" mass="13355">MPSANKLSTPVAVDEELIEGRYAELDGYTVGFESFPQDVDPGPFFAGLPDDRCQCPHWGVVTSGQITFRYADHEETYVAGDAYYAPPGHLPLIAGGTSVTEFSPTAELNATMEVVGANMAAAAGAPA</sequence>